<dbReference type="AlphaFoldDB" id="A0A8J1TU64"/>
<reference evidence="1" key="1">
    <citation type="submission" date="2022-03" db="EMBL/GenBank/DDBJ databases">
        <authorList>
            <person name="Martin C."/>
        </authorList>
    </citation>
    <scope>NUCLEOTIDE SEQUENCE</scope>
</reference>
<proteinExistence type="predicted"/>
<feature type="non-terminal residue" evidence="1">
    <location>
        <position position="113"/>
    </location>
</feature>
<sequence length="113" mass="12843">MGYGDLSRHQSCKQGYRIVMPVSSQQWRMAVGCFNSFAIYPLHEYPKVSTVHPECLLIRLATVFLSLLLFSGGLHFNLDICCLKFIAIAIIFVCQVLYILVKLFTLILVTRSI</sequence>
<dbReference type="Proteomes" id="UP000749559">
    <property type="component" value="Unassembled WGS sequence"/>
</dbReference>
<comment type="caution">
    <text evidence="1">The sequence shown here is derived from an EMBL/GenBank/DDBJ whole genome shotgun (WGS) entry which is preliminary data.</text>
</comment>
<protein>
    <submittedName>
        <fullName evidence="1">Uncharacterized protein</fullName>
    </submittedName>
</protein>
<evidence type="ECO:0000313" key="2">
    <source>
        <dbReference type="Proteomes" id="UP000749559"/>
    </source>
</evidence>
<organism evidence="1 2">
    <name type="scientific">Owenia fusiformis</name>
    <name type="common">Polychaete worm</name>
    <dbReference type="NCBI Taxonomy" id="6347"/>
    <lineage>
        <taxon>Eukaryota</taxon>
        <taxon>Metazoa</taxon>
        <taxon>Spiralia</taxon>
        <taxon>Lophotrochozoa</taxon>
        <taxon>Annelida</taxon>
        <taxon>Polychaeta</taxon>
        <taxon>Sedentaria</taxon>
        <taxon>Canalipalpata</taxon>
        <taxon>Sabellida</taxon>
        <taxon>Oweniida</taxon>
        <taxon>Oweniidae</taxon>
        <taxon>Owenia</taxon>
    </lineage>
</organism>
<name>A0A8J1TU64_OWEFU</name>
<accession>A0A8J1TU64</accession>
<dbReference type="EMBL" id="CAIIXF020000003">
    <property type="protein sequence ID" value="CAH1779652.1"/>
    <property type="molecule type" value="Genomic_DNA"/>
</dbReference>
<evidence type="ECO:0000313" key="1">
    <source>
        <dbReference type="EMBL" id="CAH1779652.1"/>
    </source>
</evidence>
<keyword evidence="2" id="KW-1185">Reference proteome</keyword>
<gene>
    <name evidence="1" type="ORF">OFUS_LOCUS6441</name>
</gene>